<dbReference type="EMBL" id="VYYT01000276">
    <property type="protein sequence ID" value="KAK2749492.1"/>
    <property type="molecule type" value="Genomic_DNA"/>
</dbReference>
<evidence type="ECO:0000313" key="1">
    <source>
        <dbReference type="EMBL" id="KAK2749492.1"/>
    </source>
</evidence>
<gene>
    <name evidence="1" type="ORF">CKAH01_18017</name>
</gene>
<dbReference type="Proteomes" id="UP001281614">
    <property type="component" value="Unassembled WGS sequence"/>
</dbReference>
<dbReference type="AlphaFoldDB" id="A0AAD9Y9G8"/>
<comment type="caution">
    <text evidence="1">The sequence shown here is derived from an EMBL/GenBank/DDBJ whole genome shotgun (WGS) entry which is preliminary data.</text>
</comment>
<organism evidence="1 2">
    <name type="scientific">Colletotrichum kahawae</name>
    <name type="common">Coffee berry disease fungus</name>
    <dbReference type="NCBI Taxonomy" id="34407"/>
    <lineage>
        <taxon>Eukaryota</taxon>
        <taxon>Fungi</taxon>
        <taxon>Dikarya</taxon>
        <taxon>Ascomycota</taxon>
        <taxon>Pezizomycotina</taxon>
        <taxon>Sordariomycetes</taxon>
        <taxon>Hypocreomycetidae</taxon>
        <taxon>Glomerellales</taxon>
        <taxon>Glomerellaceae</taxon>
        <taxon>Colletotrichum</taxon>
        <taxon>Colletotrichum gloeosporioides species complex</taxon>
    </lineage>
</organism>
<proteinExistence type="predicted"/>
<protein>
    <submittedName>
        <fullName evidence="1">Uncharacterized protein</fullName>
    </submittedName>
</protein>
<name>A0AAD9Y9G8_COLKA</name>
<keyword evidence="2" id="KW-1185">Reference proteome</keyword>
<evidence type="ECO:0000313" key="2">
    <source>
        <dbReference type="Proteomes" id="UP001281614"/>
    </source>
</evidence>
<accession>A0AAD9Y9G8</accession>
<reference evidence="1" key="1">
    <citation type="submission" date="2023-02" db="EMBL/GenBank/DDBJ databases">
        <title>Colletotrichum kahawae CIFC_Que2 genome sequencing and assembly.</title>
        <authorList>
            <person name="Baroncelli R."/>
        </authorList>
    </citation>
    <scope>NUCLEOTIDE SEQUENCE</scope>
    <source>
        <strain evidence="1">CIFC_Que2</strain>
    </source>
</reference>
<sequence length="100" mass="10940">MKDNVQLVLSAIGDGGCYVVIRGGDAQALSSWNVQHKELDLPSTPCSHLVLAIDWAGNMGLVTYGTPTPVHANNKPFILFCQVMPDMFRQSMIPWVRPDG</sequence>